<dbReference type="Proteomes" id="UP001142372">
    <property type="component" value="Unassembled WGS sequence"/>
</dbReference>
<reference evidence="1" key="2">
    <citation type="submission" date="2023-01" db="EMBL/GenBank/DDBJ databases">
        <authorList>
            <person name="Sun Q."/>
            <person name="Evtushenko L."/>
        </authorList>
    </citation>
    <scope>NUCLEOTIDE SEQUENCE</scope>
    <source>
        <strain evidence="1">VKM Ac-1401</strain>
    </source>
</reference>
<dbReference type="RefSeq" id="WP_271176042.1">
    <property type="nucleotide sequence ID" value="NZ_BAAAJO010000001.1"/>
</dbReference>
<proteinExistence type="predicted"/>
<comment type="caution">
    <text evidence="1">The sequence shown here is derived from an EMBL/GenBank/DDBJ whole genome shotgun (WGS) entry which is preliminary data.</text>
</comment>
<evidence type="ECO:0000313" key="2">
    <source>
        <dbReference type="Proteomes" id="UP001142372"/>
    </source>
</evidence>
<accession>A0A9W6LZ05</accession>
<protein>
    <submittedName>
        <fullName evidence="1">Uncharacterized protein</fullName>
    </submittedName>
</protein>
<sequence>MTPGVPEPLQSFNPDGEDVIRSLAVSWAGAVREQLHNVKERVRHFHNVDNMYGRMDGDVTMDELAASWQAAWTAEALLVISADNLERWIKRLYTERGRQPRPPHPQLRALRNTIEHMDESEFDNEEWVARPGRPQGRGLGALPDPSLSISVGDRENVFGLISHDELQAIVSALIDELERELSDYAEARIAFFREDR</sequence>
<keyword evidence="2" id="KW-1185">Reference proteome</keyword>
<evidence type="ECO:0000313" key="1">
    <source>
        <dbReference type="EMBL" id="GLJ75361.1"/>
    </source>
</evidence>
<organism evidence="1 2">
    <name type="scientific">Leifsonia poae</name>
    <dbReference type="NCBI Taxonomy" id="110933"/>
    <lineage>
        <taxon>Bacteria</taxon>
        <taxon>Bacillati</taxon>
        <taxon>Actinomycetota</taxon>
        <taxon>Actinomycetes</taxon>
        <taxon>Micrococcales</taxon>
        <taxon>Microbacteriaceae</taxon>
        <taxon>Leifsonia</taxon>
    </lineage>
</organism>
<name>A0A9W6LZ05_9MICO</name>
<dbReference type="EMBL" id="BSEN01000003">
    <property type="protein sequence ID" value="GLJ75361.1"/>
    <property type="molecule type" value="Genomic_DNA"/>
</dbReference>
<reference evidence="1" key="1">
    <citation type="journal article" date="2014" name="Int. J. Syst. Evol. Microbiol.">
        <title>Complete genome sequence of Corynebacterium casei LMG S-19264T (=DSM 44701T), isolated from a smear-ripened cheese.</title>
        <authorList>
            <consortium name="US DOE Joint Genome Institute (JGI-PGF)"/>
            <person name="Walter F."/>
            <person name="Albersmeier A."/>
            <person name="Kalinowski J."/>
            <person name="Ruckert C."/>
        </authorList>
    </citation>
    <scope>NUCLEOTIDE SEQUENCE</scope>
    <source>
        <strain evidence="1">VKM Ac-1401</strain>
    </source>
</reference>
<gene>
    <name evidence="1" type="ORF">GCM10017584_09350</name>
</gene>
<dbReference type="AlphaFoldDB" id="A0A9W6LZ05"/>